<protein>
    <recommendedName>
        <fullName evidence="3">Protein kinase domain-containing protein</fullName>
    </recommendedName>
</protein>
<sequence>MYEGRLTSKDKRSKAFLVFALIVGVIAHNRGYEKWFGTILGMVWRLCRIQRIEWRLSFECSSNRSLGTTPSVAKAIMKGPPGRVRLRSTYLTLEALPHLITPFFVLMVEEAAAGEDEKEEYGDVEGIDDTLASSPWGVGSRFYDGELSDKSDVFSFGVMALQQIIGWHPVDTTHAYMDNSLVD</sequence>
<evidence type="ECO:0008006" key="3">
    <source>
        <dbReference type="Google" id="ProtNLM"/>
    </source>
</evidence>
<organism evidence="1 2">
    <name type="scientific">Linum trigynum</name>
    <dbReference type="NCBI Taxonomy" id="586398"/>
    <lineage>
        <taxon>Eukaryota</taxon>
        <taxon>Viridiplantae</taxon>
        <taxon>Streptophyta</taxon>
        <taxon>Embryophyta</taxon>
        <taxon>Tracheophyta</taxon>
        <taxon>Spermatophyta</taxon>
        <taxon>Magnoliopsida</taxon>
        <taxon>eudicotyledons</taxon>
        <taxon>Gunneridae</taxon>
        <taxon>Pentapetalae</taxon>
        <taxon>rosids</taxon>
        <taxon>fabids</taxon>
        <taxon>Malpighiales</taxon>
        <taxon>Linaceae</taxon>
        <taxon>Linum</taxon>
    </lineage>
</organism>
<evidence type="ECO:0000313" key="2">
    <source>
        <dbReference type="Proteomes" id="UP001497516"/>
    </source>
</evidence>
<keyword evidence="2" id="KW-1185">Reference proteome</keyword>
<dbReference type="Proteomes" id="UP001497516">
    <property type="component" value="Chromosome 5"/>
</dbReference>
<accession>A0AAV2EVC6</accession>
<gene>
    <name evidence="1" type="ORF">LTRI10_LOCUS30211</name>
</gene>
<evidence type="ECO:0000313" key="1">
    <source>
        <dbReference type="EMBL" id="CAL1389345.1"/>
    </source>
</evidence>
<name>A0AAV2EVC6_9ROSI</name>
<proteinExistence type="predicted"/>
<dbReference type="AlphaFoldDB" id="A0AAV2EVC6"/>
<dbReference type="EMBL" id="OZ034818">
    <property type="protein sequence ID" value="CAL1389345.1"/>
    <property type="molecule type" value="Genomic_DNA"/>
</dbReference>
<reference evidence="1 2" key="1">
    <citation type="submission" date="2024-04" db="EMBL/GenBank/DDBJ databases">
        <authorList>
            <person name="Fracassetti M."/>
        </authorList>
    </citation>
    <scope>NUCLEOTIDE SEQUENCE [LARGE SCALE GENOMIC DNA]</scope>
</reference>